<sequence length="300" mass="33456">MGSEAADERRFLYLAGYPIDSSVSPATHTFIANIIGEPWTCELLEVYTIQEVVEMFRRPTFAGGVVTMPYKKAIIPFLDSIDDIVIKLGACNNVRVSKEDGKLHGTNTDWVGIRESLLVGSDAGRGRQAMVFGAGGASRAALYALYAELHCDTIYIVNRDEDEVAQLLHDTQAYEENKRPNLVHVRSAEEARSLPTPFYIVSTVPDFEAVTSGEVAARGVLTEFLSRKTKGVLLDMCYHPRRTRILKLAEQAGWTTIEGIEATGFQLELQWNLWSPDKKVPMDKAWKKLREVTDNMAALN</sequence>
<feature type="domain" description="Shikimate dehydrogenase substrate binding N-terminal" evidence="1">
    <location>
        <begin position="14"/>
        <end position="94"/>
    </location>
</feature>
<dbReference type="EMBL" id="CP075866">
    <property type="protein sequence ID" value="QYS97884.1"/>
    <property type="molecule type" value="Genomic_DNA"/>
</dbReference>
<organism evidence="2 3">
    <name type="scientific">Trichoderma simmonsii</name>
    <dbReference type="NCBI Taxonomy" id="1491479"/>
    <lineage>
        <taxon>Eukaryota</taxon>
        <taxon>Fungi</taxon>
        <taxon>Dikarya</taxon>
        <taxon>Ascomycota</taxon>
        <taxon>Pezizomycotina</taxon>
        <taxon>Sordariomycetes</taxon>
        <taxon>Hypocreomycetidae</taxon>
        <taxon>Hypocreales</taxon>
        <taxon>Hypocreaceae</taxon>
        <taxon>Trichoderma</taxon>
    </lineage>
</organism>
<reference evidence="2 3" key="1">
    <citation type="journal article" date="2021" name="BMC Genomics">
        <title>Telomere-to-telomere genome assembly of asparaginase-producing Trichoderma simmonsii.</title>
        <authorList>
            <person name="Chung D."/>
            <person name="Kwon Y.M."/>
            <person name="Yang Y."/>
        </authorList>
    </citation>
    <scope>NUCLEOTIDE SEQUENCE [LARGE SCALE GENOMIC DNA]</scope>
    <source>
        <strain evidence="2 3">GH-Sj1</strain>
    </source>
</reference>
<evidence type="ECO:0000259" key="1">
    <source>
        <dbReference type="Pfam" id="PF08501"/>
    </source>
</evidence>
<name>A0A8G0LBS6_9HYPO</name>
<keyword evidence="3" id="KW-1185">Reference proteome</keyword>
<dbReference type="Gene3D" id="3.40.50.10860">
    <property type="entry name" value="Leucine Dehydrogenase, chain A, domain 1"/>
    <property type="match status" value="1"/>
</dbReference>
<evidence type="ECO:0000313" key="2">
    <source>
        <dbReference type="EMBL" id="QYS97884.1"/>
    </source>
</evidence>
<dbReference type="InterPro" id="IPR036291">
    <property type="entry name" value="NAD(P)-bd_dom_sf"/>
</dbReference>
<dbReference type="InterPro" id="IPR022893">
    <property type="entry name" value="Shikimate_DH_fam"/>
</dbReference>
<proteinExistence type="predicted"/>
<dbReference type="Gene3D" id="3.40.50.720">
    <property type="entry name" value="NAD(P)-binding Rossmann-like Domain"/>
    <property type="match status" value="1"/>
</dbReference>
<gene>
    <name evidence="2" type="ORF">H0G86_005088</name>
</gene>
<dbReference type="SUPFAM" id="SSF53223">
    <property type="entry name" value="Aminoacid dehydrogenase-like, N-terminal domain"/>
    <property type="match status" value="1"/>
</dbReference>
<dbReference type="Pfam" id="PF08501">
    <property type="entry name" value="Shikimate_dh_N"/>
    <property type="match status" value="1"/>
</dbReference>
<dbReference type="PANTHER" id="PTHR21089:SF26">
    <property type="entry name" value="AROM POLYPEPTIDE, PUTATIVE-RELATED"/>
    <property type="match status" value="1"/>
</dbReference>
<dbReference type="PANTHER" id="PTHR21089">
    <property type="entry name" value="SHIKIMATE DEHYDROGENASE"/>
    <property type="match status" value="1"/>
</dbReference>
<dbReference type="SUPFAM" id="SSF51735">
    <property type="entry name" value="NAD(P)-binding Rossmann-fold domains"/>
    <property type="match status" value="1"/>
</dbReference>
<dbReference type="Proteomes" id="UP000826661">
    <property type="component" value="Chromosome III"/>
</dbReference>
<protein>
    <submittedName>
        <fullName evidence="2">Shikimate</fullName>
    </submittedName>
</protein>
<dbReference type="GO" id="GO:0019632">
    <property type="term" value="P:shikimate metabolic process"/>
    <property type="evidence" value="ECO:0007669"/>
    <property type="project" value="TreeGrafter"/>
</dbReference>
<evidence type="ECO:0000313" key="3">
    <source>
        <dbReference type="Proteomes" id="UP000826661"/>
    </source>
</evidence>
<dbReference type="InterPro" id="IPR046346">
    <property type="entry name" value="Aminoacid_DH-like_N_sf"/>
</dbReference>
<dbReference type="InterPro" id="IPR013708">
    <property type="entry name" value="Shikimate_DH-bd_N"/>
</dbReference>
<dbReference type="GO" id="GO:0009423">
    <property type="term" value="P:chorismate biosynthetic process"/>
    <property type="evidence" value="ECO:0007669"/>
    <property type="project" value="TreeGrafter"/>
</dbReference>
<dbReference type="AlphaFoldDB" id="A0A8G0LBS6"/>
<accession>A0A8G0LBS6</accession>
<dbReference type="CDD" id="cd01065">
    <property type="entry name" value="NAD_bind_Shikimate_DH"/>
    <property type="match status" value="1"/>
</dbReference>
<dbReference type="GO" id="GO:0004764">
    <property type="term" value="F:shikimate 3-dehydrogenase (NADP+) activity"/>
    <property type="evidence" value="ECO:0007669"/>
    <property type="project" value="InterPro"/>
</dbReference>